<evidence type="ECO:0000313" key="2">
    <source>
        <dbReference type="Proteomes" id="UP000434209"/>
    </source>
</evidence>
<dbReference type="EMBL" id="CP046909">
    <property type="protein sequence ID" value="QGZ55089.1"/>
    <property type="molecule type" value="Genomic_DNA"/>
</dbReference>
<reference evidence="1 2" key="1">
    <citation type="submission" date="2019-12" db="EMBL/GenBank/DDBJ databases">
        <title>Paraburkholderia acidiphila 7Q-K02 sp. nov and Paraburkholderia acidisoli DHF22 sp. nov., two strains isolated from forest soil.</title>
        <authorList>
            <person name="Gao Z."/>
            <person name="Qiu L."/>
        </authorList>
    </citation>
    <scope>NUCLEOTIDE SEQUENCE [LARGE SCALE GENOMIC DNA]</scope>
    <source>
        <strain evidence="1 2">7Q-K02</strain>
    </source>
</reference>
<accession>A0A7Z2J943</accession>
<proteinExistence type="predicted"/>
<protein>
    <submittedName>
        <fullName evidence="1">Uncharacterized protein</fullName>
    </submittedName>
</protein>
<evidence type="ECO:0000313" key="1">
    <source>
        <dbReference type="EMBL" id="QGZ55089.1"/>
    </source>
</evidence>
<sequence>MEINIFKDLAKAVSAFGDAIGRIGDGVKHLVVLGAEGYDAARRRRIDRRLRNMSADVSAIAGALRTMAQHIREYVTLLNRPSPDNVRPAKVGEFERRWKLLRTEARRLERSTETIRRRLAQERSDFFLRQDCDELKKSLAKPGDAIAPIVASLYPPFSTDVLDETATGIERLAEELEGRRFGLNLYIEGHTP</sequence>
<gene>
    <name evidence="1" type="ORF">FAZ97_09255</name>
</gene>
<dbReference type="RefSeq" id="WP_158758177.1">
    <property type="nucleotide sequence ID" value="NZ_CP046909.1"/>
</dbReference>
<organism evidence="1 2">
    <name type="scientific">Paraburkholderia acidiphila</name>
    <dbReference type="NCBI Taxonomy" id="2571747"/>
    <lineage>
        <taxon>Bacteria</taxon>
        <taxon>Pseudomonadati</taxon>
        <taxon>Pseudomonadota</taxon>
        <taxon>Betaproteobacteria</taxon>
        <taxon>Burkholderiales</taxon>
        <taxon>Burkholderiaceae</taxon>
        <taxon>Paraburkholderia</taxon>
    </lineage>
</organism>
<name>A0A7Z2J943_9BURK</name>
<dbReference type="Proteomes" id="UP000434209">
    <property type="component" value="Chromosome 1"/>
</dbReference>
<dbReference type="KEGG" id="pacp:FAZ97_09255"/>
<dbReference type="AlphaFoldDB" id="A0A7Z2J943"/>
<keyword evidence="2" id="KW-1185">Reference proteome</keyword>